<dbReference type="EMBL" id="JASMQC010000010">
    <property type="protein sequence ID" value="KAK1942167.1"/>
    <property type="molecule type" value="Genomic_DNA"/>
</dbReference>
<protein>
    <recommendedName>
        <fullName evidence="3">Integrase catalytic domain-containing protein</fullName>
    </recommendedName>
</protein>
<evidence type="ECO:0008006" key="3">
    <source>
        <dbReference type="Google" id="ProtNLM"/>
    </source>
</evidence>
<gene>
    <name evidence="1" type="ORF">P3T76_006489</name>
</gene>
<keyword evidence="2" id="KW-1185">Reference proteome</keyword>
<evidence type="ECO:0000313" key="2">
    <source>
        <dbReference type="Proteomes" id="UP001259832"/>
    </source>
</evidence>
<accession>A0AAD9GP57</accession>
<reference evidence="1" key="1">
    <citation type="submission" date="2023-08" db="EMBL/GenBank/DDBJ databases">
        <title>Reference Genome Resource for the Citrus Pathogen Phytophthora citrophthora.</title>
        <authorList>
            <person name="Moller H."/>
            <person name="Coetzee B."/>
            <person name="Rose L.J."/>
            <person name="Van Niekerk J.M."/>
        </authorList>
    </citation>
    <scope>NUCLEOTIDE SEQUENCE</scope>
    <source>
        <strain evidence="1">STE-U-9442</strain>
    </source>
</reference>
<evidence type="ECO:0000313" key="1">
    <source>
        <dbReference type="EMBL" id="KAK1942167.1"/>
    </source>
</evidence>
<sequence length="214" mass="23871">MRLERIAQAQGEEKWIADLRTYLTGDVADLAAKDARTCAKIAESYEVDDDGLLLYCPHCSSIADEDRDAVTKLVTHERLRQDFLHHYHASLEGGLDEHTPGSSSISLGEACFATCNDMWVSVWTVRLEKEDLSSYHSRKIARKPAGHVPVPYHCHGSHAVAAEVVQRNTELLIWADLFTGYVLAKTSGARTAQQIAESYEESVPSFWCERGYSA</sequence>
<proteinExistence type="predicted"/>
<comment type="caution">
    <text evidence="1">The sequence shown here is derived from an EMBL/GenBank/DDBJ whole genome shotgun (WGS) entry which is preliminary data.</text>
</comment>
<dbReference type="Proteomes" id="UP001259832">
    <property type="component" value="Unassembled WGS sequence"/>
</dbReference>
<organism evidence="1 2">
    <name type="scientific">Phytophthora citrophthora</name>
    <dbReference type="NCBI Taxonomy" id="4793"/>
    <lineage>
        <taxon>Eukaryota</taxon>
        <taxon>Sar</taxon>
        <taxon>Stramenopiles</taxon>
        <taxon>Oomycota</taxon>
        <taxon>Peronosporomycetes</taxon>
        <taxon>Peronosporales</taxon>
        <taxon>Peronosporaceae</taxon>
        <taxon>Phytophthora</taxon>
    </lineage>
</organism>
<name>A0AAD9GP57_9STRA</name>
<dbReference type="AlphaFoldDB" id="A0AAD9GP57"/>